<sequence length="86" mass="9476">MRERERERRVCTCLAEYDDADTTSSDGTSEVDEEEQLGRMNDEELGLAGGDREEKTQGGRDAESAAESGITRSLESDKTVIPIASY</sequence>
<feature type="region of interest" description="Disordered" evidence="1">
    <location>
        <begin position="16"/>
        <end position="86"/>
    </location>
</feature>
<evidence type="ECO:0000313" key="3">
    <source>
        <dbReference type="Proteomes" id="UP001342314"/>
    </source>
</evidence>
<dbReference type="AlphaFoldDB" id="A0AAV5GKE1"/>
<protein>
    <submittedName>
        <fullName evidence="2">Uncharacterized protein</fullName>
    </submittedName>
</protein>
<evidence type="ECO:0000313" key="2">
    <source>
        <dbReference type="EMBL" id="GJN89966.1"/>
    </source>
</evidence>
<reference evidence="2 3" key="1">
    <citation type="submission" date="2021-12" db="EMBL/GenBank/DDBJ databases">
        <title>High titer production of polyol ester of fatty acids by Rhodotorula paludigena BS15 towards product separation-free biomass refinery.</title>
        <authorList>
            <person name="Mano J."/>
            <person name="Ono H."/>
            <person name="Tanaka T."/>
            <person name="Naito K."/>
            <person name="Sushida H."/>
            <person name="Ike M."/>
            <person name="Tokuyasu K."/>
            <person name="Kitaoka M."/>
        </authorList>
    </citation>
    <scope>NUCLEOTIDE SEQUENCE [LARGE SCALE GENOMIC DNA]</scope>
    <source>
        <strain evidence="2 3">BS15</strain>
    </source>
</reference>
<name>A0AAV5GKE1_9BASI</name>
<dbReference type="Proteomes" id="UP001342314">
    <property type="component" value="Unassembled WGS sequence"/>
</dbReference>
<dbReference type="EMBL" id="BQKY01000006">
    <property type="protein sequence ID" value="GJN89966.1"/>
    <property type="molecule type" value="Genomic_DNA"/>
</dbReference>
<comment type="caution">
    <text evidence="2">The sequence shown here is derived from an EMBL/GenBank/DDBJ whole genome shotgun (WGS) entry which is preliminary data.</text>
</comment>
<gene>
    <name evidence="2" type="ORF">Rhopal_002955-T1</name>
</gene>
<feature type="compositionally biased region" description="Basic and acidic residues" evidence="1">
    <location>
        <begin position="50"/>
        <end position="63"/>
    </location>
</feature>
<proteinExistence type="predicted"/>
<organism evidence="2 3">
    <name type="scientific">Rhodotorula paludigena</name>
    <dbReference type="NCBI Taxonomy" id="86838"/>
    <lineage>
        <taxon>Eukaryota</taxon>
        <taxon>Fungi</taxon>
        <taxon>Dikarya</taxon>
        <taxon>Basidiomycota</taxon>
        <taxon>Pucciniomycotina</taxon>
        <taxon>Microbotryomycetes</taxon>
        <taxon>Sporidiobolales</taxon>
        <taxon>Sporidiobolaceae</taxon>
        <taxon>Rhodotorula</taxon>
    </lineage>
</organism>
<evidence type="ECO:0000256" key="1">
    <source>
        <dbReference type="SAM" id="MobiDB-lite"/>
    </source>
</evidence>
<keyword evidence="3" id="KW-1185">Reference proteome</keyword>
<accession>A0AAV5GKE1</accession>